<dbReference type="AlphaFoldDB" id="A0A8I3A5T0"/>
<feature type="compositionally biased region" description="Polar residues" evidence="1">
    <location>
        <begin position="265"/>
        <end position="275"/>
    </location>
</feature>
<sequence length="470" mass="52741">MIFLSVLFAHWIALLDTLQQFFWNYTPRPLLSTVFPNLIEGSPTPSQVTHAPRIRDLLDYSGSVDLATCFVPTILQTPLAMNISCSVDRSDNDLYNASSVEPSHHYVFLNVPVWRPAIPEEDVVPTSPSSRVEDNRTQTSMAPYGAHGLSFCPVLLGIVYIRSLLHLYMLLMDKIPSLCNHWFEDVLIYESLNPTELLDCSWFLHASLCMVPWYLLRCGVRKAVSCLYYIRPLTCKPAYPPIPRIVLTRVDGKSVPVNFTEDDQPSVNAGISSSFEAEESEVDENRDTTSDSREPQDLVKSLGYADGSCSATEFEVPPFLTVSHEDEHHDVAAEAQENIGSGALASGFAKDSQIFVHQIPDKELQISPVLVDSTNEPFQHVEEDSLILPTPEPDTIVEKREFEQMAFLWSDDVRQDDTDGLGERGDSDQDPITFCPWSLIDDPGPDGMETLPKPRARRAHSWNRKSCKLP</sequence>
<keyword evidence="2" id="KW-0732">Signal</keyword>
<keyword evidence="4" id="KW-1185">Reference proteome</keyword>
<organism evidence="3 4">
    <name type="scientific">Boletus reticuloceps</name>
    <dbReference type="NCBI Taxonomy" id="495285"/>
    <lineage>
        <taxon>Eukaryota</taxon>
        <taxon>Fungi</taxon>
        <taxon>Dikarya</taxon>
        <taxon>Basidiomycota</taxon>
        <taxon>Agaricomycotina</taxon>
        <taxon>Agaricomycetes</taxon>
        <taxon>Agaricomycetidae</taxon>
        <taxon>Boletales</taxon>
        <taxon>Boletineae</taxon>
        <taxon>Boletaceae</taxon>
        <taxon>Boletoideae</taxon>
        <taxon>Boletus</taxon>
    </lineage>
</organism>
<evidence type="ECO:0000313" key="3">
    <source>
        <dbReference type="EMBL" id="KAG6370790.1"/>
    </source>
</evidence>
<evidence type="ECO:0000256" key="2">
    <source>
        <dbReference type="SAM" id="SignalP"/>
    </source>
</evidence>
<proteinExistence type="predicted"/>
<accession>A0A8I3A5T0</accession>
<feature type="compositionally biased region" description="Basic residues" evidence="1">
    <location>
        <begin position="454"/>
        <end position="470"/>
    </location>
</feature>
<name>A0A8I3A5T0_9AGAM</name>
<dbReference type="OrthoDB" id="2693007at2759"/>
<feature type="chain" id="PRO_5034214023" evidence="2">
    <location>
        <begin position="18"/>
        <end position="470"/>
    </location>
</feature>
<comment type="caution">
    <text evidence="3">The sequence shown here is derived from an EMBL/GenBank/DDBJ whole genome shotgun (WGS) entry which is preliminary data.</text>
</comment>
<feature type="region of interest" description="Disordered" evidence="1">
    <location>
        <begin position="414"/>
        <end position="470"/>
    </location>
</feature>
<gene>
    <name evidence="3" type="ORF">JVT61DRAFT_10996</name>
</gene>
<dbReference type="Proteomes" id="UP000683000">
    <property type="component" value="Unassembled WGS sequence"/>
</dbReference>
<feature type="compositionally biased region" description="Basic and acidic residues" evidence="1">
    <location>
        <begin position="283"/>
        <end position="296"/>
    </location>
</feature>
<evidence type="ECO:0000256" key="1">
    <source>
        <dbReference type="SAM" id="MobiDB-lite"/>
    </source>
</evidence>
<protein>
    <submittedName>
        <fullName evidence="3">Uncharacterized protein</fullName>
    </submittedName>
</protein>
<feature type="compositionally biased region" description="Basic and acidic residues" evidence="1">
    <location>
        <begin position="414"/>
        <end position="427"/>
    </location>
</feature>
<feature type="region of interest" description="Disordered" evidence="1">
    <location>
        <begin position="261"/>
        <end position="296"/>
    </location>
</feature>
<evidence type="ECO:0000313" key="4">
    <source>
        <dbReference type="Proteomes" id="UP000683000"/>
    </source>
</evidence>
<reference evidence="3" key="1">
    <citation type="submission" date="2021-03" db="EMBL/GenBank/DDBJ databases">
        <title>Evolutionary innovations through gain and loss of genes in the ectomycorrhizal Boletales.</title>
        <authorList>
            <person name="Wu G."/>
            <person name="Miyauchi S."/>
            <person name="Morin E."/>
            <person name="Yang Z.-L."/>
            <person name="Xu J."/>
            <person name="Martin F.M."/>
        </authorList>
    </citation>
    <scope>NUCLEOTIDE SEQUENCE</scope>
    <source>
        <strain evidence="3">BR01</strain>
    </source>
</reference>
<dbReference type="EMBL" id="JAGFBS010000044">
    <property type="protein sequence ID" value="KAG6370790.1"/>
    <property type="molecule type" value="Genomic_DNA"/>
</dbReference>
<feature type="signal peptide" evidence="2">
    <location>
        <begin position="1"/>
        <end position="17"/>
    </location>
</feature>